<evidence type="ECO:0000313" key="2">
    <source>
        <dbReference type="Proteomes" id="UP001189429"/>
    </source>
</evidence>
<dbReference type="Proteomes" id="UP001189429">
    <property type="component" value="Unassembled WGS sequence"/>
</dbReference>
<accession>A0ABN9XHY6</accession>
<gene>
    <name evidence="1" type="ORF">PCOR1329_LOCUS76021</name>
</gene>
<keyword evidence="2" id="KW-1185">Reference proteome</keyword>
<evidence type="ECO:0000313" key="1">
    <source>
        <dbReference type="EMBL" id="CAK0898022.1"/>
    </source>
</evidence>
<proteinExistence type="predicted"/>
<protein>
    <submittedName>
        <fullName evidence="1">Uncharacterized protein</fullName>
    </submittedName>
</protein>
<comment type="caution">
    <text evidence="1">The sequence shown here is derived from an EMBL/GenBank/DDBJ whole genome shotgun (WGS) entry which is preliminary data.</text>
</comment>
<dbReference type="EMBL" id="CAUYUJ010020415">
    <property type="protein sequence ID" value="CAK0898022.1"/>
    <property type="molecule type" value="Genomic_DNA"/>
</dbReference>
<name>A0ABN9XHY6_9DINO</name>
<feature type="non-terminal residue" evidence="1">
    <location>
        <position position="1"/>
    </location>
</feature>
<organism evidence="1 2">
    <name type="scientific">Prorocentrum cordatum</name>
    <dbReference type="NCBI Taxonomy" id="2364126"/>
    <lineage>
        <taxon>Eukaryota</taxon>
        <taxon>Sar</taxon>
        <taxon>Alveolata</taxon>
        <taxon>Dinophyceae</taxon>
        <taxon>Prorocentrales</taxon>
        <taxon>Prorocentraceae</taxon>
        <taxon>Prorocentrum</taxon>
    </lineage>
</organism>
<sequence length="105" mass="11484">AAAAFYTKFLSVASLEDQPLAIRHFRVRRCCNEKFMMPQFSSAEGFQIEGSDLTKLLLEQAAIGISTQLGGRLKLGSAPVGHLEQMAQKLLDRTKKGTSAGSKQR</sequence>
<reference evidence="1" key="1">
    <citation type="submission" date="2023-10" db="EMBL/GenBank/DDBJ databases">
        <authorList>
            <person name="Chen Y."/>
            <person name="Shah S."/>
            <person name="Dougan E. K."/>
            <person name="Thang M."/>
            <person name="Chan C."/>
        </authorList>
    </citation>
    <scope>NUCLEOTIDE SEQUENCE [LARGE SCALE GENOMIC DNA]</scope>
</reference>